<dbReference type="EMBL" id="JBCEWA010000007">
    <property type="protein sequence ID" value="MEL5988729.1"/>
    <property type="molecule type" value="Genomic_DNA"/>
</dbReference>
<protein>
    <submittedName>
        <fullName evidence="2">Uncharacterized protein</fullName>
    </submittedName>
</protein>
<comment type="caution">
    <text evidence="2">The sequence shown here is derived from an EMBL/GenBank/DDBJ whole genome shotgun (WGS) entry which is preliminary data.</text>
</comment>
<keyword evidence="1" id="KW-0472">Membrane</keyword>
<name>A0ABU9LLS7_9BACL</name>
<evidence type="ECO:0000313" key="2">
    <source>
        <dbReference type="EMBL" id="MEL5988729.1"/>
    </source>
</evidence>
<evidence type="ECO:0000256" key="1">
    <source>
        <dbReference type="SAM" id="Phobius"/>
    </source>
</evidence>
<feature type="transmembrane region" description="Helical" evidence="1">
    <location>
        <begin position="31"/>
        <end position="47"/>
    </location>
</feature>
<feature type="transmembrane region" description="Helical" evidence="1">
    <location>
        <begin position="59"/>
        <end position="77"/>
    </location>
</feature>
<keyword evidence="1" id="KW-1133">Transmembrane helix</keyword>
<dbReference type="Proteomes" id="UP001398420">
    <property type="component" value="Unassembled WGS sequence"/>
</dbReference>
<proteinExistence type="predicted"/>
<feature type="transmembrane region" description="Helical" evidence="1">
    <location>
        <begin position="83"/>
        <end position="101"/>
    </location>
</feature>
<feature type="transmembrane region" description="Helical" evidence="1">
    <location>
        <begin position="7"/>
        <end position="25"/>
    </location>
</feature>
<organism evidence="2 3">
    <name type="scientific">Kurthia gibsonii</name>
    <dbReference type="NCBI Taxonomy" id="33946"/>
    <lineage>
        <taxon>Bacteria</taxon>
        <taxon>Bacillati</taxon>
        <taxon>Bacillota</taxon>
        <taxon>Bacilli</taxon>
        <taxon>Bacillales</taxon>
        <taxon>Caryophanaceae</taxon>
        <taxon>Kurthia</taxon>
    </lineage>
</organism>
<keyword evidence="1" id="KW-0812">Transmembrane</keyword>
<evidence type="ECO:0000313" key="3">
    <source>
        <dbReference type="Proteomes" id="UP001398420"/>
    </source>
</evidence>
<accession>A0ABU9LLS7</accession>
<reference evidence="2 3" key="1">
    <citation type="submission" date="2024-04" db="EMBL/GenBank/DDBJ databases">
        <authorList>
            <person name="Wu Y.S."/>
            <person name="Zhang L."/>
        </authorList>
    </citation>
    <scope>NUCLEOTIDE SEQUENCE [LARGE SCALE GENOMIC DNA]</scope>
    <source>
        <strain evidence="2 3">KG-01</strain>
    </source>
</reference>
<gene>
    <name evidence="2" type="ORF">AAF454_10000</name>
</gene>
<keyword evidence="3" id="KW-1185">Reference proteome</keyword>
<sequence>MRELIAYILVLVLLCMDFFSNWHIWTVVPKTVMIIVFIIGIIICFTPTKKLNLEQNFWLQVRVIAAILILIFVLPLFGGHSELGLSVTQPFFIIILALSALQLRMQWKRVQQEKAKEEELKKQQEKLKGKRK</sequence>